<comment type="caution">
    <text evidence="3">The sequence shown here is derived from an EMBL/GenBank/DDBJ whole genome shotgun (WGS) entry which is preliminary data.</text>
</comment>
<evidence type="ECO:0000256" key="1">
    <source>
        <dbReference type="ARBA" id="ARBA00006484"/>
    </source>
</evidence>
<dbReference type="Proteomes" id="UP000292347">
    <property type="component" value="Unassembled WGS sequence"/>
</dbReference>
<gene>
    <name evidence="3" type="ORF">EO081_02270</name>
</gene>
<accession>A0A4Q2IYV8</accession>
<dbReference type="InterPro" id="IPR020904">
    <property type="entry name" value="Sc_DH/Rdtase_CS"/>
</dbReference>
<reference evidence="3 4" key="1">
    <citation type="submission" date="2019-01" db="EMBL/GenBank/DDBJ databases">
        <title>Sphingomonas mucosissima sp. nov. and Sphingomonas desiccabilis sp. nov., from biological soil crusts in the Colorado Plateau, USA.</title>
        <authorList>
            <person name="Zhu D."/>
        </authorList>
    </citation>
    <scope>NUCLEOTIDE SEQUENCE [LARGE SCALE GENOMIC DNA]</scope>
    <source>
        <strain evidence="3 4">CP1D</strain>
    </source>
</reference>
<keyword evidence="2" id="KW-0560">Oxidoreductase</keyword>
<dbReference type="SUPFAM" id="SSF51735">
    <property type="entry name" value="NAD(P)-binding Rossmann-fold domains"/>
    <property type="match status" value="1"/>
</dbReference>
<evidence type="ECO:0000256" key="2">
    <source>
        <dbReference type="ARBA" id="ARBA00023002"/>
    </source>
</evidence>
<dbReference type="PROSITE" id="PS00061">
    <property type="entry name" value="ADH_SHORT"/>
    <property type="match status" value="1"/>
</dbReference>
<protein>
    <submittedName>
        <fullName evidence="3">SDR family oxidoreductase</fullName>
    </submittedName>
</protein>
<comment type="similarity">
    <text evidence="1">Belongs to the short-chain dehydrogenases/reductases (SDR) family.</text>
</comment>
<evidence type="ECO:0000313" key="4">
    <source>
        <dbReference type="Proteomes" id="UP000292347"/>
    </source>
</evidence>
<dbReference type="RefSeq" id="WP_129340321.1">
    <property type="nucleotide sequence ID" value="NZ_JACIDD010000001.1"/>
</dbReference>
<dbReference type="InterPro" id="IPR036291">
    <property type="entry name" value="NAD(P)-bd_dom_sf"/>
</dbReference>
<dbReference type="OrthoDB" id="9786360at2"/>
<evidence type="ECO:0000313" key="3">
    <source>
        <dbReference type="EMBL" id="RXZ34530.1"/>
    </source>
</evidence>
<dbReference type="AlphaFoldDB" id="A0A4Q2IYV8"/>
<dbReference type="InterPro" id="IPR002347">
    <property type="entry name" value="SDR_fam"/>
</dbReference>
<dbReference type="EMBL" id="SDPT01000001">
    <property type="protein sequence ID" value="RXZ34530.1"/>
    <property type="molecule type" value="Genomic_DNA"/>
</dbReference>
<dbReference type="Pfam" id="PF13561">
    <property type="entry name" value="adh_short_C2"/>
    <property type="match status" value="1"/>
</dbReference>
<sequence>MTSPAAARPLALVTGSYRRLGAHIAARLGEAGYALALHASSEGEPDADLLATLDAAGAPHGCFAAELSDAEAVAGLVPGVAAHFGQPVTLLVNNASCFRAEDAAVPGMDALVRHFAVNAAAPFALAAAVAAQAPPEGACVINMLDERIVQPPADQLAYTISKQALAEVTRTLAYALKPGVRVNGVAPGLTIPTADYTPGQVARLAGLMPLARLPEPDDIADAVLFLAGARSTTGQVLFVDGGANLRRFERDFVHLAREGEGD</sequence>
<dbReference type="Gene3D" id="3.40.50.720">
    <property type="entry name" value="NAD(P)-binding Rossmann-like Domain"/>
    <property type="match status" value="1"/>
</dbReference>
<dbReference type="GO" id="GO:0016491">
    <property type="term" value="F:oxidoreductase activity"/>
    <property type="evidence" value="ECO:0007669"/>
    <property type="project" value="UniProtKB-KW"/>
</dbReference>
<dbReference type="PRINTS" id="PR00081">
    <property type="entry name" value="GDHRDH"/>
</dbReference>
<name>A0A4Q2IYV8_9SPHN</name>
<dbReference type="PANTHER" id="PTHR43639:SF1">
    <property type="entry name" value="SHORT-CHAIN DEHYDROGENASE_REDUCTASE FAMILY PROTEIN"/>
    <property type="match status" value="1"/>
</dbReference>
<keyword evidence="4" id="KW-1185">Reference proteome</keyword>
<proteinExistence type="inferred from homology"/>
<organism evidence="3 4">
    <name type="scientific">Sphingomonas desiccabilis</name>
    <dbReference type="NCBI Taxonomy" id="429134"/>
    <lineage>
        <taxon>Bacteria</taxon>
        <taxon>Pseudomonadati</taxon>
        <taxon>Pseudomonadota</taxon>
        <taxon>Alphaproteobacteria</taxon>
        <taxon>Sphingomonadales</taxon>
        <taxon>Sphingomonadaceae</taxon>
        <taxon>Sphingomonas</taxon>
    </lineage>
</organism>
<dbReference type="PANTHER" id="PTHR43639">
    <property type="entry name" value="OXIDOREDUCTASE, SHORT-CHAIN DEHYDROGENASE/REDUCTASE FAMILY (AFU_ORTHOLOGUE AFUA_5G02870)"/>
    <property type="match status" value="1"/>
</dbReference>